<dbReference type="AlphaFoldDB" id="A0A5S6QC60"/>
<proteinExistence type="predicted"/>
<evidence type="ECO:0000313" key="2">
    <source>
        <dbReference type="Proteomes" id="UP000046395"/>
    </source>
</evidence>
<keyword evidence="2" id="KW-1185">Reference proteome</keyword>
<dbReference type="WBParaSite" id="TMUE_1000004779.1">
    <property type="protein sequence ID" value="TMUE_1000004779.1"/>
    <property type="gene ID" value="WBGene00295002"/>
</dbReference>
<protein>
    <submittedName>
        <fullName evidence="3">Uncharacterized protein</fullName>
    </submittedName>
</protein>
<name>A0A5S6QC60_TRIMR</name>
<organism evidence="2 3">
    <name type="scientific">Trichuris muris</name>
    <name type="common">Mouse whipworm</name>
    <dbReference type="NCBI Taxonomy" id="70415"/>
    <lineage>
        <taxon>Eukaryota</taxon>
        <taxon>Metazoa</taxon>
        <taxon>Ecdysozoa</taxon>
        <taxon>Nematoda</taxon>
        <taxon>Enoplea</taxon>
        <taxon>Dorylaimia</taxon>
        <taxon>Trichinellida</taxon>
        <taxon>Trichuridae</taxon>
        <taxon>Trichuris</taxon>
    </lineage>
</organism>
<reference evidence="3" key="1">
    <citation type="submission" date="2019-12" db="UniProtKB">
        <authorList>
            <consortium name="WormBaseParasite"/>
        </authorList>
    </citation>
    <scope>IDENTIFICATION</scope>
</reference>
<dbReference type="Proteomes" id="UP000046395">
    <property type="component" value="Unassembled WGS sequence"/>
</dbReference>
<accession>A0A5S6QC60</accession>
<feature type="region of interest" description="Disordered" evidence="1">
    <location>
        <begin position="1"/>
        <end position="23"/>
    </location>
</feature>
<sequence>MLRALKLRSVESRGEEAGENGGGWHRGSVGRSCVVDRKGRRTPLFPTCVKNTTAVFVRGHRSAAVVKVGAKLRTRELLALSIIWIFHYQGDTANLIMQ</sequence>
<evidence type="ECO:0000313" key="3">
    <source>
        <dbReference type="WBParaSite" id="TMUE_1000004779.1"/>
    </source>
</evidence>
<evidence type="ECO:0000256" key="1">
    <source>
        <dbReference type="SAM" id="MobiDB-lite"/>
    </source>
</evidence>